<dbReference type="Proteomes" id="UP000878956">
    <property type="component" value="Unassembled WGS sequence"/>
</dbReference>
<evidence type="ECO:0000256" key="1">
    <source>
        <dbReference type="SAM" id="MobiDB-lite"/>
    </source>
</evidence>
<dbReference type="GO" id="GO:0005975">
    <property type="term" value="P:carbohydrate metabolic process"/>
    <property type="evidence" value="ECO:0007669"/>
    <property type="project" value="InterPro"/>
</dbReference>
<dbReference type="EMBL" id="LK932849">
    <property type="protein sequence ID" value="CDS96080.1"/>
    <property type="molecule type" value="Genomic_DNA"/>
</dbReference>
<evidence type="ECO:0000256" key="2">
    <source>
        <dbReference type="SAM" id="SignalP"/>
    </source>
</evidence>
<dbReference type="GO" id="GO:0016020">
    <property type="term" value="C:membrane"/>
    <property type="evidence" value="ECO:0007669"/>
    <property type="project" value="TreeGrafter"/>
</dbReference>
<dbReference type="EMBL" id="LK932410">
    <property type="protein sequence ID" value="CDS88987.1"/>
    <property type="molecule type" value="Genomic_DNA"/>
</dbReference>
<feature type="compositionally biased region" description="Polar residues" evidence="1">
    <location>
        <begin position="66"/>
        <end position="76"/>
    </location>
</feature>
<dbReference type="EMBL" id="DAEPXK010000014">
    <property type="protein sequence ID" value="HBH1542262.1"/>
    <property type="molecule type" value="Genomic_DNA"/>
</dbReference>
<evidence type="ECO:0000313" key="8">
    <source>
        <dbReference type="EMBL" id="SJS45992.1"/>
    </source>
</evidence>
<organism evidence="4">
    <name type="scientific">Clostridioides difficile</name>
    <name type="common">Peptoclostridium difficile</name>
    <dbReference type="NCBI Taxonomy" id="1496"/>
    <lineage>
        <taxon>Bacteria</taxon>
        <taxon>Bacillati</taxon>
        <taxon>Bacillota</taxon>
        <taxon>Clostridia</taxon>
        <taxon>Peptostreptococcales</taxon>
        <taxon>Peptostreptococcaceae</taxon>
        <taxon>Clostridioides</taxon>
    </lineage>
</organism>
<dbReference type="Gene3D" id="3.20.20.370">
    <property type="entry name" value="Glycoside hydrolase/deacetylase"/>
    <property type="match status" value="1"/>
</dbReference>
<evidence type="ECO:0000313" key="7">
    <source>
        <dbReference type="EMBL" id="HBH1542262.1"/>
    </source>
</evidence>
<dbReference type="InterPro" id="IPR002509">
    <property type="entry name" value="NODB_dom"/>
</dbReference>
<evidence type="ECO:0000313" key="9">
    <source>
        <dbReference type="EMBL" id="VFD29629.1"/>
    </source>
</evidence>
<feature type="compositionally biased region" description="Basic and acidic residues" evidence="1">
    <location>
        <begin position="38"/>
        <end position="50"/>
    </location>
</feature>
<dbReference type="EMBL" id="FUPS01000006">
    <property type="protein sequence ID" value="SJS45992.1"/>
    <property type="molecule type" value="Genomic_DNA"/>
</dbReference>
<dbReference type="SUPFAM" id="SSF88713">
    <property type="entry name" value="Glycoside hydrolase/deacetylase"/>
    <property type="match status" value="1"/>
</dbReference>
<dbReference type="RefSeq" id="WP_009897898.1">
    <property type="nucleotide sequence ID" value="NZ_AP031492.1"/>
</dbReference>
<dbReference type="Pfam" id="PF01522">
    <property type="entry name" value="Polysacc_deac_1"/>
    <property type="match status" value="1"/>
</dbReference>
<dbReference type="Proteomes" id="UP000189137">
    <property type="component" value="Unassembled WGS sequence"/>
</dbReference>
<dbReference type="PROSITE" id="PS51677">
    <property type="entry name" value="NODB"/>
    <property type="match status" value="1"/>
</dbReference>
<feature type="chain" id="PRO_5014497019" evidence="2">
    <location>
        <begin position="26"/>
        <end position="312"/>
    </location>
</feature>
<dbReference type="AlphaFoldDB" id="A0A031WG61"/>
<dbReference type="InterPro" id="IPR014235">
    <property type="entry name" value="Spore_PdaA"/>
</dbReference>
<proteinExistence type="predicted"/>
<keyword evidence="2" id="KW-0732">Signal</keyword>
<dbReference type="PANTHER" id="PTHR10587:SF78">
    <property type="entry name" value="PEPTIDOGLYCAN-N-ACETYLMURAMIC ACID DEACETYLASE PDAA"/>
    <property type="match status" value="1"/>
</dbReference>
<evidence type="ECO:0000313" key="4">
    <source>
        <dbReference type="EMBL" id="CDS88332.1"/>
    </source>
</evidence>
<sequence>MFRKVLHYLTLLSISIFFIVGCSNSQNNQNENQNKETQLQEDKEKIDSGKDTSNVIVSDGTDKPSKATTNNDNNKLDVSSLDNTTLDWFYIPNNKHKTPEVNTDIEFKFSDYDALYNGPTKDGQKTLYLTFDEGYENGYTTKILDTLKQNQVKAVFFVTAPYIKENKDLVKRMVSEGHIVGNHSKTHPSMPTKTSNLKNFNDELYDVEKLYKDVTGKDMVKFFRPPMGKYSEKSLAMTKNLGYKTVFWSFAYRDWDTDKQPSHEEATQKIMDNLHDGSILLLHAVSKTSTEILNDFISNARKLGYEFELLEY</sequence>
<dbReference type="EMBL" id="CAADAN010000002">
    <property type="protein sequence ID" value="VFD29629.1"/>
    <property type="molecule type" value="Genomic_DNA"/>
</dbReference>
<reference evidence="8 10" key="2">
    <citation type="submission" date="2017-02" db="EMBL/GenBank/DDBJ databases">
        <authorList>
            <consortium name="Pathogen Informatics"/>
        </authorList>
    </citation>
    <scope>NUCLEOTIDE SEQUENCE [LARGE SCALE GENOMIC DNA]</scope>
    <source>
        <strain evidence="11">clo34</strain>
        <strain evidence="9">Clo34</strain>
        <strain evidence="8 10">VRECD0157</strain>
    </source>
</reference>
<reference evidence="4" key="1">
    <citation type="submission" date="2014-07" db="EMBL/GenBank/DDBJ databases">
        <authorList>
            <person name="Monot Marc"/>
        </authorList>
    </citation>
    <scope>NUCLEOTIDE SEQUENCE</scope>
    <source>
        <strain evidence="6">7032989</strain>
        <strain evidence="5">7032994</strain>
    </source>
</reference>
<dbReference type="PROSITE" id="PS51257">
    <property type="entry name" value="PROKAR_LIPOPROTEIN"/>
    <property type="match status" value="1"/>
</dbReference>
<dbReference type="InterPro" id="IPR011330">
    <property type="entry name" value="Glyco_hydro/deAcase_b/a-brl"/>
</dbReference>
<evidence type="ECO:0000313" key="5">
    <source>
        <dbReference type="EMBL" id="CDS88987.1"/>
    </source>
</evidence>
<feature type="region of interest" description="Disordered" evidence="1">
    <location>
        <begin position="28"/>
        <end position="76"/>
    </location>
</feature>
<dbReference type="GO" id="GO:0016810">
    <property type="term" value="F:hydrolase activity, acting on carbon-nitrogen (but not peptide) bonds"/>
    <property type="evidence" value="ECO:0007669"/>
    <property type="project" value="InterPro"/>
</dbReference>
<feature type="domain" description="NodB homology" evidence="3">
    <location>
        <begin position="125"/>
        <end position="308"/>
    </location>
</feature>
<dbReference type="CDD" id="cd10948">
    <property type="entry name" value="CE4_BsPdaA_like"/>
    <property type="match status" value="1"/>
</dbReference>
<keyword evidence="8" id="KW-0378">Hydrolase</keyword>
<dbReference type="NCBIfam" id="TIGR02884">
    <property type="entry name" value="spore_pdaA"/>
    <property type="match status" value="1"/>
</dbReference>
<dbReference type="GeneID" id="66355126"/>
<reference evidence="7" key="4">
    <citation type="submission" date="2021-06" db="EMBL/GenBank/DDBJ databases">
        <authorList>
            <consortium name="NCBI Pathogen Detection Project"/>
        </authorList>
    </citation>
    <scope>NUCLEOTIDE SEQUENCE</scope>
    <source>
        <strain evidence="7">HN1000</strain>
    </source>
</reference>
<accession>A0A031WG61</accession>
<evidence type="ECO:0000313" key="6">
    <source>
        <dbReference type="EMBL" id="CDS96080.1"/>
    </source>
</evidence>
<evidence type="ECO:0000313" key="11">
    <source>
        <dbReference type="Proteomes" id="UP000411588"/>
    </source>
</evidence>
<reference evidence="7" key="3">
    <citation type="journal article" date="2018" name="Genome Biol.">
        <title>SKESA: strategic k-mer extension for scrupulous assemblies.</title>
        <authorList>
            <person name="Souvorov A."/>
            <person name="Agarwala R."/>
            <person name="Lipman D.J."/>
        </authorList>
    </citation>
    <scope>NUCLEOTIDE SEQUENCE</scope>
    <source>
        <strain evidence="7">HN1000</strain>
    </source>
</reference>
<gene>
    <name evidence="7" type="primary">pdaA</name>
    <name evidence="9" type="synonym">pdaA_1</name>
    <name evidence="8" type="synonym">pdaA_6</name>
    <name evidence="6" type="ORF">BN1095_20272</name>
    <name evidence="4" type="ORF">BN1096_690001</name>
    <name evidence="5" type="ORF">BN1097_700001</name>
    <name evidence="7" type="ORF">KRM00_001742</name>
    <name evidence="9" type="ORF">SAMEA1402399_00676</name>
    <name evidence="8" type="ORF">SAMEA3375112_02179</name>
</gene>
<feature type="signal peptide" evidence="2">
    <location>
        <begin position="1"/>
        <end position="25"/>
    </location>
</feature>
<dbReference type="KEGG" id="pdf:CD630DERM_27190"/>
<name>A0A031WG61_CLODI</name>
<dbReference type="EC" id="3.-.-.-" evidence="8 9"/>
<dbReference type="PATRIC" id="fig|1496.1373.peg.694"/>
<dbReference type="PANTHER" id="PTHR10587">
    <property type="entry name" value="GLYCOSYL TRANSFERASE-RELATED"/>
    <property type="match status" value="1"/>
</dbReference>
<dbReference type="Proteomes" id="UP000411588">
    <property type="component" value="Unassembled WGS sequence"/>
</dbReference>
<evidence type="ECO:0000259" key="3">
    <source>
        <dbReference type="PROSITE" id="PS51677"/>
    </source>
</evidence>
<protein>
    <submittedName>
        <fullName evidence="7">Delta-lactam-biosynthetic de-N-acetylase</fullName>
    </submittedName>
    <submittedName>
        <fullName evidence="8 9">Polysaccharide deacetylase</fullName>
        <ecNumber evidence="8 9">3.-.-.-</ecNumber>
    </submittedName>
    <submittedName>
        <fullName evidence="4">Putative polysaccharide deacetylase</fullName>
    </submittedName>
</protein>
<dbReference type="InterPro" id="IPR050248">
    <property type="entry name" value="Polysacc_deacetylase_ArnD"/>
</dbReference>
<dbReference type="EMBL" id="LK932523">
    <property type="protein sequence ID" value="CDS88332.1"/>
    <property type="molecule type" value="Genomic_DNA"/>
</dbReference>
<feature type="compositionally biased region" description="Low complexity" evidence="1">
    <location>
        <begin position="28"/>
        <end position="37"/>
    </location>
</feature>
<evidence type="ECO:0000313" key="10">
    <source>
        <dbReference type="Proteomes" id="UP000189137"/>
    </source>
</evidence>